<dbReference type="CDD" id="cd01014">
    <property type="entry name" value="nicotinamidase_related"/>
    <property type="match status" value="1"/>
</dbReference>
<organism evidence="3 4">
    <name type="scientific">Chryseobacterium camelliae</name>
    <dbReference type="NCBI Taxonomy" id="1265445"/>
    <lineage>
        <taxon>Bacteria</taxon>
        <taxon>Pseudomonadati</taxon>
        <taxon>Bacteroidota</taxon>
        <taxon>Flavobacteriia</taxon>
        <taxon>Flavobacteriales</taxon>
        <taxon>Weeksellaceae</taxon>
        <taxon>Chryseobacterium group</taxon>
        <taxon>Chryseobacterium</taxon>
    </lineage>
</organism>
<keyword evidence="1" id="KW-0378">Hydrolase</keyword>
<evidence type="ECO:0000256" key="1">
    <source>
        <dbReference type="ARBA" id="ARBA00022801"/>
    </source>
</evidence>
<dbReference type="PANTHER" id="PTHR43540:SF1">
    <property type="entry name" value="ISOCHORISMATASE HYDROLASE"/>
    <property type="match status" value="1"/>
</dbReference>
<dbReference type="InterPro" id="IPR050272">
    <property type="entry name" value="Isochorismatase-like_hydrls"/>
</dbReference>
<protein>
    <submittedName>
        <fullName evidence="3">Nicotinamidase-related amidase</fullName>
    </submittedName>
</protein>
<dbReference type="InterPro" id="IPR000868">
    <property type="entry name" value="Isochorismatase-like_dom"/>
</dbReference>
<feature type="domain" description="Isochorismatase-like" evidence="2">
    <location>
        <begin position="10"/>
        <end position="179"/>
    </location>
</feature>
<comment type="caution">
    <text evidence="3">The sequence shown here is derived from an EMBL/GenBank/DDBJ whole genome shotgun (WGS) entry which is preliminary data.</text>
</comment>
<dbReference type="EMBL" id="JAUTAL010000001">
    <property type="protein sequence ID" value="MDQ1097076.1"/>
    <property type="molecule type" value="Genomic_DNA"/>
</dbReference>
<evidence type="ECO:0000313" key="3">
    <source>
        <dbReference type="EMBL" id="MDQ1097076.1"/>
    </source>
</evidence>
<sequence length="190" mass="21138">MGTLSDKKPALILIDVQKGFLDDEYWGGNRNNKNAEKTCGRLLEKWRELKLPVFHIRHSSSNKHSRLHESHPGFQFSDEVLPLPGEPVITKNVNSALIGTDLKERLDAQDIHTLVIVGITTNHCVSTTARMAGNFGYETYVVSDATAGFDRIGINGEKYDAELVHLTALANLHGEFATVWNSEKVLAELE</sequence>
<gene>
    <name evidence="3" type="ORF">QE404_002223</name>
</gene>
<dbReference type="InterPro" id="IPR036380">
    <property type="entry name" value="Isochorismatase-like_sf"/>
</dbReference>
<keyword evidence="4" id="KW-1185">Reference proteome</keyword>
<dbReference type="Gene3D" id="3.40.50.850">
    <property type="entry name" value="Isochorismatase-like"/>
    <property type="match status" value="1"/>
</dbReference>
<accession>A0ABU0TJ56</accession>
<dbReference type="Pfam" id="PF00857">
    <property type="entry name" value="Isochorismatase"/>
    <property type="match status" value="1"/>
</dbReference>
<evidence type="ECO:0000313" key="4">
    <source>
        <dbReference type="Proteomes" id="UP001225072"/>
    </source>
</evidence>
<dbReference type="RefSeq" id="WP_307450351.1">
    <property type="nucleotide sequence ID" value="NZ_JAUTAL010000001.1"/>
</dbReference>
<reference evidence="3 4" key="1">
    <citation type="submission" date="2023-07" db="EMBL/GenBank/DDBJ databases">
        <title>Functional and genomic diversity of the sorghum phyllosphere microbiome.</title>
        <authorList>
            <person name="Shade A."/>
        </authorList>
    </citation>
    <scope>NUCLEOTIDE SEQUENCE [LARGE SCALE GENOMIC DNA]</scope>
    <source>
        <strain evidence="3 4">SORGH_AS_1064</strain>
    </source>
</reference>
<dbReference type="PANTHER" id="PTHR43540">
    <property type="entry name" value="PEROXYUREIDOACRYLATE/UREIDOACRYLATE AMIDOHYDROLASE-RELATED"/>
    <property type="match status" value="1"/>
</dbReference>
<proteinExistence type="predicted"/>
<evidence type="ECO:0000259" key="2">
    <source>
        <dbReference type="Pfam" id="PF00857"/>
    </source>
</evidence>
<dbReference type="SUPFAM" id="SSF52499">
    <property type="entry name" value="Isochorismatase-like hydrolases"/>
    <property type="match status" value="1"/>
</dbReference>
<dbReference type="Proteomes" id="UP001225072">
    <property type="component" value="Unassembled WGS sequence"/>
</dbReference>
<name>A0ABU0TJ56_9FLAO</name>